<keyword evidence="5 9" id="KW-1133">Transmembrane helix</keyword>
<keyword evidence="4" id="KW-0653">Protein transport</keyword>
<keyword evidence="3 9" id="KW-0812">Transmembrane</keyword>
<keyword evidence="2" id="KW-0813">Transport</keyword>
<accession>A0AAW1NUQ9</accession>
<evidence type="ECO:0000256" key="5">
    <source>
        <dbReference type="ARBA" id="ARBA00022989"/>
    </source>
</evidence>
<organism evidence="10 11">
    <name type="scientific">Symbiochloris irregularis</name>
    <dbReference type="NCBI Taxonomy" id="706552"/>
    <lineage>
        <taxon>Eukaryota</taxon>
        <taxon>Viridiplantae</taxon>
        <taxon>Chlorophyta</taxon>
        <taxon>core chlorophytes</taxon>
        <taxon>Trebouxiophyceae</taxon>
        <taxon>Trebouxiales</taxon>
        <taxon>Trebouxiaceae</taxon>
        <taxon>Symbiochloris</taxon>
    </lineage>
</organism>
<dbReference type="Proteomes" id="UP001465755">
    <property type="component" value="Unassembled WGS sequence"/>
</dbReference>
<dbReference type="PANTHER" id="PTHR33162:SF3">
    <property type="entry name" value="SEC-INDEPENDENT PROTEIN TRANSLOCASE PROTEIN TATB, CHLOROPLASTIC"/>
    <property type="match status" value="1"/>
</dbReference>
<protein>
    <submittedName>
        <fullName evidence="10">Uncharacterized protein</fullName>
    </submittedName>
</protein>
<dbReference type="PANTHER" id="PTHR33162">
    <property type="entry name" value="SEC-INDEPENDENT PROTEIN TRANSLOCASE PROTEIN TATA, CHLOROPLASTIC"/>
    <property type="match status" value="1"/>
</dbReference>
<keyword evidence="7 9" id="KW-0472">Membrane</keyword>
<reference evidence="10 11" key="1">
    <citation type="journal article" date="2024" name="Nat. Commun.">
        <title>Phylogenomics reveals the evolutionary origins of lichenization in chlorophyte algae.</title>
        <authorList>
            <person name="Puginier C."/>
            <person name="Libourel C."/>
            <person name="Otte J."/>
            <person name="Skaloud P."/>
            <person name="Haon M."/>
            <person name="Grisel S."/>
            <person name="Petersen M."/>
            <person name="Berrin J.G."/>
            <person name="Delaux P.M."/>
            <person name="Dal Grande F."/>
            <person name="Keller J."/>
        </authorList>
    </citation>
    <scope>NUCLEOTIDE SEQUENCE [LARGE SCALE GENOMIC DNA]</scope>
    <source>
        <strain evidence="10 11">SAG 2036</strain>
    </source>
</reference>
<evidence type="ECO:0000313" key="10">
    <source>
        <dbReference type="EMBL" id="KAK9795485.1"/>
    </source>
</evidence>
<evidence type="ECO:0000256" key="8">
    <source>
        <dbReference type="SAM" id="MobiDB-lite"/>
    </source>
</evidence>
<feature type="region of interest" description="Disordered" evidence="8">
    <location>
        <begin position="156"/>
        <end position="175"/>
    </location>
</feature>
<dbReference type="GO" id="GO:0015031">
    <property type="term" value="P:protein transport"/>
    <property type="evidence" value="ECO:0007669"/>
    <property type="project" value="UniProtKB-KW"/>
</dbReference>
<keyword evidence="6" id="KW-0811">Translocation</keyword>
<comment type="caution">
    <text evidence="10">The sequence shown here is derived from an EMBL/GenBank/DDBJ whole genome shotgun (WGS) entry which is preliminary data.</text>
</comment>
<keyword evidence="11" id="KW-1185">Reference proteome</keyword>
<name>A0AAW1NUQ9_9CHLO</name>
<evidence type="ECO:0000256" key="3">
    <source>
        <dbReference type="ARBA" id="ARBA00022692"/>
    </source>
</evidence>
<evidence type="ECO:0000256" key="7">
    <source>
        <dbReference type="ARBA" id="ARBA00023136"/>
    </source>
</evidence>
<feature type="transmembrane region" description="Helical" evidence="9">
    <location>
        <begin position="83"/>
        <end position="105"/>
    </location>
</feature>
<proteinExistence type="predicted"/>
<dbReference type="Pfam" id="PF02416">
    <property type="entry name" value="TatA_B_E"/>
    <property type="match status" value="1"/>
</dbReference>
<feature type="region of interest" description="Disordered" evidence="8">
    <location>
        <begin position="192"/>
        <end position="220"/>
    </location>
</feature>
<evidence type="ECO:0000313" key="11">
    <source>
        <dbReference type="Proteomes" id="UP001465755"/>
    </source>
</evidence>
<dbReference type="EMBL" id="JALJOQ010000129">
    <property type="protein sequence ID" value="KAK9795485.1"/>
    <property type="molecule type" value="Genomic_DNA"/>
</dbReference>
<dbReference type="AlphaFoldDB" id="A0AAW1NUQ9"/>
<evidence type="ECO:0000256" key="4">
    <source>
        <dbReference type="ARBA" id="ARBA00022927"/>
    </source>
</evidence>
<evidence type="ECO:0000256" key="2">
    <source>
        <dbReference type="ARBA" id="ARBA00022448"/>
    </source>
</evidence>
<dbReference type="Gene3D" id="1.20.5.3310">
    <property type="match status" value="1"/>
</dbReference>
<dbReference type="PRINTS" id="PR01506">
    <property type="entry name" value="TATBPROTEIN"/>
</dbReference>
<evidence type="ECO:0000256" key="1">
    <source>
        <dbReference type="ARBA" id="ARBA00004167"/>
    </source>
</evidence>
<gene>
    <name evidence="10" type="ORF">WJX73_003749</name>
</gene>
<dbReference type="InterPro" id="IPR003369">
    <property type="entry name" value="TatA/B/E"/>
</dbReference>
<dbReference type="GO" id="GO:0016020">
    <property type="term" value="C:membrane"/>
    <property type="evidence" value="ECO:0007669"/>
    <property type="project" value="UniProtKB-SubCell"/>
</dbReference>
<evidence type="ECO:0000256" key="9">
    <source>
        <dbReference type="SAM" id="Phobius"/>
    </source>
</evidence>
<comment type="subcellular location">
    <subcellularLocation>
        <location evidence="1">Membrane</location>
        <topology evidence="1">Single-pass membrane protein</topology>
    </subcellularLocation>
</comment>
<sequence length="241" mass="25788">MPHQIISGSTIPVCSFEHWLPLTPGGPDLLLAEGTAPAWQTRLGSRFLGLAQQGCTGRVGLDSLYRRAGRPSQRRRNLQKVQASFFGVGAPEAVLVVVVALIVFGPKGLAQAVKSLGSTFRTISPSIRELVTASSDLRTSFEEQIGLDEIRKEFRGDYSRPQKEQTGQNGQHFGTDFDVDIEAKRREAAQLAWGASTGASSPAAQGSEKEGAPAKSALSDMSLEALEAELARRKAAKAGSR</sequence>
<evidence type="ECO:0000256" key="6">
    <source>
        <dbReference type="ARBA" id="ARBA00023010"/>
    </source>
</evidence>